<sequence length="97" mass="10376">MARRELGQPSGRDVGAEVEGPLVFVAPEAFSAWRQGKMQTFFEPVIGVDALDETLRIFRPLLLETNVMPGGTGAFDDVSVSHRKSGNDAAGDAVSMP</sequence>
<evidence type="ECO:0000313" key="2">
    <source>
        <dbReference type="EMBL" id="SDY81004.1"/>
    </source>
</evidence>
<dbReference type="Proteomes" id="UP000199286">
    <property type="component" value="Unassembled WGS sequence"/>
</dbReference>
<name>A0A1H3MWY5_9RHOB</name>
<protein>
    <submittedName>
        <fullName evidence="2">Uncharacterized protein</fullName>
    </submittedName>
</protein>
<evidence type="ECO:0000313" key="3">
    <source>
        <dbReference type="Proteomes" id="UP000199286"/>
    </source>
</evidence>
<organism evidence="2 3">
    <name type="scientific">Citreimonas salinaria</name>
    <dbReference type="NCBI Taxonomy" id="321339"/>
    <lineage>
        <taxon>Bacteria</taxon>
        <taxon>Pseudomonadati</taxon>
        <taxon>Pseudomonadota</taxon>
        <taxon>Alphaproteobacteria</taxon>
        <taxon>Rhodobacterales</taxon>
        <taxon>Roseobacteraceae</taxon>
        <taxon>Citreimonas</taxon>
    </lineage>
</organism>
<reference evidence="2 3" key="1">
    <citation type="submission" date="2016-10" db="EMBL/GenBank/DDBJ databases">
        <authorList>
            <person name="de Groot N.N."/>
        </authorList>
    </citation>
    <scope>NUCLEOTIDE SEQUENCE [LARGE SCALE GENOMIC DNA]</scope>
    <source>
        <strain evidence="2 3">DSM 26880</strain>
    </source>
</reference>
<evidence type="ECO:0000256" key="1">
    <source>
        <dbReference type="SAM" id="MobiDB-lite"/>
    </source>
</evidence>
<proteinExistence type="predicted"/>
<dbReference type="EMBL" id="FNPF01000019">
    <property type="protein sequence ID" value="SDY81004.1"/>
    <property type="molecule type" value="Genomic_DNA"/>
</dbReference>
<accession>A0A1H3MWY5</accession>
<keyword evidence="3" id="KW-1185">Reference proteome</keyword>
<feature type="region of interest" description="Disordered" evidence="1">
    <location>
        <begin position="78"/>
        <end position="97"/>
    </location>
</feature>
<dbReference type="AlphaFoldDB" id="A0A1H3MWY5"/>
<gene>
    <name evidence="2" type="ORF">SAMN05444340_1193</name>
</gene>
<dbReference type="STRING" id="321339.SAMN05444340_1193"/>